<accession>A0ABV5KHZ9</accession>
<dbReference type="NCBIfam" id="TIGR00278">
    <property type="entry name" value="membrane protein insertion efficiency factor YidD"/>
    <property type="match status" value="1"/>
</dbReference>
<dbReference type="SMART" id="SM01234">
    <property type="entry name" value="Haemolytic"/>
    <property type="match status" value="1"/>
</dbReference>
<proteinExistence type="predicted"/>
<dbReference type="EMBL" id="JBHMDG010000034">
    <property type="protein sequence ID" value="MFB9315395.1"/>
    <property type="molecule type" value="Genomic_DNA"/>
</dbReference>
<name>A0ABV5KHZ9_9ACTN</name>
<protein>
    <submittedName>
        <fullName evidence="1">Membrane protein insertion efficiency factor YidD</fullName>
    </submittedName>
</protein>
<sequence>MGNVVTRYRHRRAVRKQQGRKGRTEECVDCAACADCSPFMLSPLLLLLRVVPGAFRADAVDPWVARPVGPLGRAAARLIRSYQVNVSVPRARPVCTMTPTCSRYGLQAVSRHGSWRGGVMVLRRLRRCAGTGPRLDPVAPTQP</sequence>
<dbReference type="Proteomes" id="UP001589750">
    <property type="component" value="Unassembled WGS sequence"/>
</dbReference>
<evidence type="ECO:0000313" key="2">
    <source>
        <dbReference type="Proteomes" id="UP001589750"/>
    </source>
</evidence>
<comment type="caution">
    <text evidence="1">The sequence shown here is derived from an EMBL/GenBank/DDBJ whole genome shotgun (WGS) entry which is preliminary data.</text>
</comment>
<gene>
    <name evidence="1" type="primary">yidD</name>
    <name evidence="1" type="ORF">ACFFRI_20285</name>
</gene>
<evidence type="ECO:0000313" key="1">
    <source>
        <dbReference type="EMBL" id="MFB9315395.1"/>
    </source>
</evidence>
<keyword evidence="2" id="KW-1185">Reference proteome</keyword>
<reference evidence="1 2" key="1">
    <citation type="submission" date="2024-09" db="EMBL/GenBank/DDBJ databases">
        <authorList>
            <person name="Sun Q."/>
            <person name="Mori K."/>
        </authorList>
    </citation>
    <scope>NUCLEOTIDE SEQUENCE [LARGE SCALE GENOMIC DNA]</scope>
    <source>
        <strain evidence="1 2">JCM 9626</strain>
    </source>
</reference>
<dbReference type="RefSeq" id="WP_140009277.1">
    <property type="nucleotide sequence ID" value="NZ_JBHMDG010000034.1"/>
</dbReference>
<organism evidence="1 2">
    <name type="scientific">Nocardioides plantarum</name>
    <dbReference type="NCBI Taxonomy" id="29299"/>
    <lineage>
        <taxon>Bacteria</taxon>
        <taxon>Bacillati</taxon>
        <taxon>Actinomycetota</taxon>
        <taxon>Actinomycetes</taxon>
        <taxon>Propionibacteriales</taxon>
        <taxon>Nocardioidaceae</taxon>
        <taxon>Nocardioides</taxon>
    </lineage>
</organism>
<dbReference type="InterPro" id="IPR002696">
    <property type="entry name" value="Membr_insert_effic_factor_YidD"/>
</dbReference>
<dbReference type="Pfam" id="PF01809">
    <property type="entry name" value="YidD"/>
    <property type="match status" value="1"/>
</dbReference>